<sequence length="161" mass="17210">MGPGLIFSRPFPLSSGNLFANPRFLRHRGCDARSLPEQGQRPACPGQPTTSSLVILYFIPNLSFLFVDGTDPHFAKLGRPHAKHPHASCILPVWAPSNCVATALSVPRGTRGNAYRRPTPFLDALPIVLLSPEAAHQPPPFPAGAVAVDGPDLGPHRKSDG</sequence>
<gene>
    <name evidence="1" type="ORF">K488DRAFT_85391</name>
</gene>
<dbReference type="Proteomes" id="UP000814128">
    <property type="component" value="Unassembled WGS sequence"/>
</dbReference>
<keyword evidence="2" id="KW-1185">Reference proteome</keyword>
<protein>
    <submittedName>
        <fullName evidence="1">Uncharacterized protein</fullName>
    </submittedName>
</protein>
<accession>A0ACB8QNG2</accession>
<comment type="caution">
    <text evidence="1">The sequence shown here is derived from an EMBL/GenBank/DDBJ whole genome shotgun (WGS) entry which is preliminary data.</text>
</comment>
<dbReference type="EMBL" id="MU273532">
    <property type="protein sequence ID" value="KAI0032941.1"/>
    <property type="molecule type" value="Genomic_DNA"/>
</dbReference>
<proteinExistence type="predicted"/>
<name>A0ACB8QNG2_9AGAM</name>
<evidence type="ECO:0000313" key="1">
    <source>
        <dbReference type="EMBL" id="KAI0032941.1"/>
    </source>
</evidence>
<evidence type="ECO:0000313" key="2">
    <source>
        <dbReference type="Proteomes" id="UP000814128"/>
    </source>
</evidence>
<organism evidence="1 2">
    <name type="scientific">Vararia minispora EC-137</name>
    <dbReference type="NCBI Taxonomy" id="1314806"/>
    <lineage>
        <taxon>Eukaryota</taxon>
        <taxon>Fungi</taxon>
        <taxon>Dikarya</taxon>
        <taxon>Basidiomycota</taxon>
        <taxon>Agaricomycotina</taxon>
        <taxon>Agaricomycetes</taxon>
        <taxon>Russulales</taxon>
        <taxon>Lachnocladiaceae</taxon>
        <taxon>Vararia</taxon>
    </lineage>
</organism>
<reference evidence="1" key="2">
    <citation type="journal article" date="2022" name="New Phytol.">
        <title>Evolutionary transition to the ectomycorrhizal habit in the genomes of a hyperdiverse lineage of mushroom-forming fungi.</title>
        <authorList>
            <person name="Looney B."/>
            <person name="Miyauchi S."/>
            <person name="Morin E."/>
            <person name="Drula E."/>
            <person name="Courty P.E."/>
            <person name="Kohler A."/>
            <person name="Kuo A."/>
            <person name="LaButti K."/>
            <person name="Pangilinan J."/>
            <person name="Lipzen A."/>
            <person name="Riley R."/>
            <person name="Andreopoulos W."/>
            <person name="He G."/>
            <person name="Johnson J."/>
            <person name="Nolan M."/>
            <person name="Tritt A."/>
            <person name="Barry K.W."/>
            <person name="Grigoriev I.V."/>
            <person name="Nagy L.G."/>
            <person name="Hibbett D."/>
            <person name="Henrissat B."/>
            <person name="Matheny P.B."/>
            <person name="Labbe J."/>
            <person name="Martin F.M."/>
        </authorList>
    </citation>
    <scope>NUCLEOTIDE SEQUENCE</scope>
    <source>
        <strain evidence="1">EC-137</strain>
    </source>
</reference>
<reference evidence="1" key="1">
    <citation type="submission" date="2021-02" db="EMBL/GenBank/DDBJ databases">
        <authorList>
            <consortium name="DOE Joint Genome Institute"/>
            <person name="Ahrendt S."/>
            <person name="Looney B.P."/>
            <person name="Miyauchi S."/>
            <person name="Morin E."/>
            <person name="Drula E."/>
            <person name="Courty P.E."/>
            <person name="Chicoki N."/>
            <person name="Fauchery L."/>
            <person name="Kohler A."/>
            <person name="Kuo A."/>
            <person name="Labutti K."/>
            <person name="Pangilinan J."/>
            <person name="Lipzen A."/>
            <person name="Riley R."/>
            <person name="Andreopoulos W."/>
            <person name="He G."/>
            <person name="Johnson J."/>
            <person name="Barry K.W."/>
            <person name="Grigoriev I.V."/>
            <person name="Nagy L."/>
            <person name="Hibbett D."/>
            <person name="Henrissat B."/>
            <person name="Matheny P.B."/>
            <person name="Labbe J."/>
            <person name="Martin F."/>
        </authorList>
    </citation>
    <scope>NUCLEOTIDE SEQUENCE</scope>
    <source>
        <strain evidence="1">EC-137</strain>
    </source>
</reference>